<dbReference type="Proteomes" id="UP000186917">
    <property type="component" value="Unassembled WGS sequence"/>
</dbReference>
<name>A0A173MCR1_9BACT</name>
<dbReference type="CDD" id="cd16894">
    <property type="entry name" value="MltD-like"/>
    <property type="match status" value="1"/>
</dbReference>
<comment type="similarity">
    <text evidence="1">Belongs to the transglycosylase Slt family.</text>
</comment>
<dbReference type="RefSeq" id="WP_076380022.1">
    <property type="nucleotide sequence ID" value="NZ_AP017422.1"/>
</dbReference>
<proteinExistence type="inferred from homology"/>
<dbReference type="SUPFAM" id="SSF53955">
    <property type="entry name" value="Lysozyme-like"/>
    <property type="match status" value="1"/>
</dbReference>
<dbReference type="KEGG" id="fln:FLA_1371"/>
<sequence>MTTLFSYSKQLLAATFFLVAAEKVCAATIDTTDRRIAWYKATVAGNAGTIRFVEYALQLHGIPKALRNLALIESDFIVSTLSSANAAGIWQITPDVAKDYGLKTSKVNDERYDVYKSTYMACRNLNDLYQLYKNWLIVIAAYNCGQGRVNKAMARAGSRKYSDFYRYLPDETILHVYKFMMACYATNEWLFCEQERIAASAGTTAPTHVQDRNPDIAVVTVSAGYKLKVIANGLQLPLEVLQLLNPSFEKELLQRGETQLQLPIDKMPDFLITQNQVLKTSLETE</sequence>
<dbReference type="InterPro" id="IPR008258">
    <property type="entry name" value="Transglycosylase_SLT_dom_1"/>
</dbReference>
<evidence type="ECO:0000313" key="4">
    <source>
        <dbReference type="EMBL" id="SIT21721.1"/>
    </source>
</evidence>
<dbReference type="Gene3D" id="1.10.530.10">
    <property type="match status" value="1"/>
</dbReference>
<dbReference type="PANTHER" id="PTHR37423:SF2">
    <property type="entry name" value="MEMBRANE-BOUND LYTIC MUREIN TRANSGLYCOSYLASE C"/>
    <property type="match status" value="1"/>
</dbReference>
<evidence type="ECO:0000313" key="5">
    <source>
        <dbReference type="Proteomes" id="UP000186917"/>
    </source>
</evidence>
<keyword evidence="2" id="KW-0732">Signal</keyword>
<evidence type="ECO:0000259" key="3">
    <source>
        <dbReference type="Pfam" id="PF01464"/>
    </source>
</evidence>
<accession>A0A173MCR1</accession>
<dbReference type="STRING" id="477680.SAMN05421788_105181"/>
<keyword evidence="5" id="KW-1185">Reference proteome</keyword>
<reference evidence="5" key="1">
    <citation type="submission" date="2017-01" db="EMBL/GenBank/DDBJ databases">
        <authorList>
            <person name="Varghese N."/>
            <person name="Submissions S."/>
        </authorList>
    </citation>
    <scope>NUCLEOTIDE SEQUENCE [LARGE SCALE GENOMIC DNA]</scope>
    <source>
        <strain evidence="5">DSM 21054</strain>
    </source>
</reference>
<feature type="signal peptide" evidence="2">
    <location>
        <begin position="1"/>
        <end position="26"/>
    </location>
</feature>
<evidence type="ECO:0000256" key="1">
    <source>
        <dbReference type="ARBA" id="ARBA00007734"/>
    </source>
</evidence>
<dbReference type="EMBL" id="FTOR01000005">
    <property type="protein sequence ID" value="SIT21721.1"/>
    <property type="molecule type" value="Genomic_DNA"/>
</dbReference>
<protein>
    <submittedName>
        <fullName evidence="4">Membrane-bound lytic murein transglycosylase D</fullName>
    </submittedName>
</protein>
<feature type="chain" id="PRO_5030022758" evidence="2">
    <location>
        <begin position="27"/>
        <end position="285"/>
    </location>
</feature>
<organism evidence="4 5">
    <name type="scientific">Filimonas lacunae</name>
    <dbReference type="NCBI Taxonomy" id="477680"/>
    <lineage>
        <taxon>Bacteria</taxon>
        <taxon>Pseudomonadati</taxon>
        <taxon>Bacteroidota</taxon>
        <taxon>Chitinophagia</taxon>
        <taxon>Chitinophagales</taxon>
        <taxon>Chitinophagaceae</taxon>
        <taxon>Filimonas</taxon>
    </lineage>
</organism>
<dbReference type="AlphaFoldDB" id="A0A173MCR1"/>
<dbReference type="InterPro" id="IPR023346">
    <property type="entry name" value="Lysozyme-like_dom_sf"/>
</dbReference>
<feature type="domain" description="Transglycosylase SLT" evidence="3">
    <location>
        <begin position="59"/>
        <end position="162"/>
    </location>
</feature>
<gene>
    <name evidence="4" type="ORF">SAMN05421788_105181</name>
</gene>
<dbReference type="Pfam" id="PF01464">
    <property type="entry name" value="SLT"/>
    <property type="match status" value="1"/>
</dbReference>
<evidence type="ECO:0000256" key="2">
    <source>
        <dbReference type="SAM" id="SignalP"/>
    </source>
</evidence>
<dbReference type="PANTHER" id="PTHR37423">
    <property type="entry name" value="SOLUBLE LYTIC MUREIN TRANSGLYCOSYLASE-RELATED"/>
    <property type="match status" value="1"/>
</dbReference>